<dbReference type="Pfam" id="PF00300">
    <property type="entry name" value="His_Phos_1"/>
    <property type="match status" value="1"/>
</dbReference>
<dbReference type="AlphaFoldDB" id="A0A1F8A097"/>
<dbReference type="InterPro" id="IPR029033">
    <property type="entry name" value="His_PPase_superfam"/>
</dbReference>
<dbReference type="Proteomes" id="UP000179179">
    <property type="component" value="Unassembled WGS sequence"/>
</dbReference>
<evidence type="ECO:0000313" key="2">
    <source>
        <dbReference type="Proteomes" id="UP000179179"/>
    </source>
</evidence>
<dbReference type="RefSeq" id="XP_022388861.1">
    <property type="nucleotide sequence ID" value="XM_022533795.1"/>
</dbReference>
<name>A0A1F8A097_9EURO</name>
<dbReference type="GeneID" id="34450056"/>
<reference evidence="1 2" key="1">
    <citation type="journal article" date="2016" name="Genome Biol. Evol.">
        <title>Draft genome sequence of an aflatoxigenic Aspergillus species, A. bombycis.</title>
        <authorList>
            <person name="Moore G.G."/>
            <person name="Mack B.M."/>
            <person name="Beltz S.B."/>
            <person name="Gilbert M.K."/>
        </authorList>
    </citation>
    <scope>NUCLEOTIDE SEQUENCE [LARGE SCALE GENOMIC DNA]</scope>
    <source>
        <strain evidence="2">NRRL 26010</strain>
    </source>
</reference>
<feature type="non-terminal residue" evidence="1">
    <location>
        <position position="1"/>
    </location>
</feature>
<dbReference type="Gene3D" id="3.40.50.1240">
    <property type="entry name" value="Phosphoglycerate mutase-like"/>
    <property type="match status" value="1"/>
</dbReference>
<organism evidence="1 2">
    <name type="scientific">Aspergillus bombycis</name>
    <dbReference type="NCBI Taxonomy" id="109264"/>
    <lineage>
        <taxon>Eukaryota</taxon>
        <taxon>Fungi</taxon>
        <taxon>Dikarya</taxon>
        <taxon>Ascomycota</taxon>
        <taxon>Pezizomycotina</taxon>
        <taxon>Eurotiomycetes</taxon>
        <taxon>Eurotiomycetidae</taxon>
        <taxon>Eurotiales</taxon>
        <taxon>Aspergillaceae</taxon>
        <taxon>Aspergillus</taxon>
    </lineage>
</organism>
<dbReference type="PANTHER" id="PTHR48100">
    <property type="entry name" value="BROAD-SPECIFICITY PHOSPHATASE YOR283W-RELATED"/>
    <property type="match status" value="1"/>
</dbReference>
<comment type="caution">
    <text evidence="1">The sequence shown here is derived from an EMBL/GenBank/DDBJ whole genome shotgun (WGS) entry which is preliminary data.</text>
</comment>
<dbReference type="EMBL" id="LYCR01000046">
    <property type="protein sequence ID" value="OGM45144.1"/>
    <property type="molecule type" value="Genomic_DNA"/>
</dbReference>
<evidence type="ECO:0000313" key="1">
    <source>
        <dbReference type="EMBL" id="OGM45144.1"/>
    </source>
</evidence>
<dbReference type="GO" id="GO:0016791">
    <property type="term" value="F:phosphatase activity"/>
    <property type="evidence" value="ECO:0007669"/>
    <property type="project" value="TreeGrafter"/>
</dbReference>
<dbReference type="SUPFAM" id="SSF53254">
    <property type="entry name" value="Phosphoglycerate mutase-like"/>
    <property type="match status" value="1"/>
</dbReference>
<dbReference type="CDD" id="cd07067">
    <property type="entry name" value="HP_PGM_like"/>
    <property type="match status" value="1"/>
</dbReference>
<protein>
    <recommendedName>
        <fullName evidence="3">Phosphoglycerate mutase family protein</fullName>
    </recommendedName>
</protein>
<dbReference type="InterPro" id="IPR013078">
    <property type="entry name" value="His_Pase_superF_clade-1"/>
</dbReference>
<dbReference type="PANTHER" id="PTHR48100:SF54">
    <property type="entry name" value="PHOSPHATASE SPAC5H10.03-RELATED"/>
    <property type="match status" value="1"/>
</dbReference>
<gene>
    <name evidence="1" type="ORF">ABOM_006666</name>
</gene>
<dbReference type="OrthoDB" id="496981at2759"/>
<sequence>INNTLNLGAYLLHVYDNERLTTHHKMPPRVHLVRHAEGLHNVGREYWGLTDPSLTDKGREQCRQLRDSFAFHSEVELIVSSPLCRAISSAAIGFGPVFESRPSTNLILLPDLQEISDFPCDIGSELEELLGKTADLNIPIDYSFVEESWTSKNDRYAPSIKAIQDRAQAVRRWLASRPESEIVIVSHGAFLHFLTEDWEDSFVEEGRSRASRRSAQQNSLHTDILPVGIATGWANAEYRTYNLNSQPKCDLDVACHFNEIALVETKESRSRRSKLNSTPPREEQIGLRLEALKVWGQQGYLFSAAERETSNGMDER</sequence>
<proteinExistence type="predicted"/>
<dbReference type="SMART" id="SM00855">
    <property type="entry name" value="PGAM"/>
    <property type="match status" value="1"/>
</dbReference>
<keyword evidence="2" id="KW-1185">Reference proteome</keyword>
<evidence type="ECO:0008006" key="3">
    <source>
        <dbReference type="Google" id="ProtNLM"/>
    </source>
</evidence>
<dbReference type="InterPro" id="IPR050275">
    <property type="entry name" value="PGM_Phosphatase"/>
</dbReference>
<accession>A0A1F8A097</accession>
<dbReference type="GO" id="GO:0005737">
    <property type="term" value="C:cytoplasm"/>
    <property type="evidence" value="ECO:0007669"/>
    <property type="project" value="TreeGrafter"/>
</dbReference>